<protein>
    <recommendedName>
        <fullName evidence="7">Rieske domain-containing protein</fullName>
    </recommendedName>
</protein>
<dbReference type="CDD" id="cd00680">
    <property type="entry name" value="RHO_alpha_C"/>
    <property type="match status" value="1"/>
</dbReference>
<accession>A0A0S3EXS5</accession>
<evidence type="ECO:0000256" key="6">
    <source>
        <dbReference type="ARBA" id="ARBA00023014"/>
    </source>
</evidence>
<evidence type="ECO:0000313" key="8">
    <source>
        <dbReference type="EMBL" id="ALR20224.1"/>
    </source>
</evidence>
<dbReference type="OrthoDB" id="7458380at2"/>
<feature type="domain" description="Rieske" evidence="7">
    <location>
        <begin position="56"/>
        <end position="163"/>
    </location>
</feature>
<evidence type="ECO:0000256" key="4">
    <source>
        <dbReference type="ARBA" id="ARBA00023002"/>
    </source>
</evidence>
<name>A0A0S3EXS5_9SPHN</name>
<dbReference type="PROSITE" id="PS51296">
    <property type="entry name" value="RIESKE"/>
    <property type="match status" value="1"/>
</dbReference>
<evidence type="ECO:0000256" key="2">
    <source>
        <dbReference type="ARBA" id="ARBA00022714"/>
    </source>
</evidence>
<dbReference type="GO" id="GO:0051537">
    <property type="term" value="F:2 iron, 2 sulfur cluster binding"/>
    <property type="evidence" value="ECO:0007669"/>
    <property type="project" value="UniProtKB-KW"/>
</dbReference>
<dbReference type="Pfam" id="PF00355">
    <property type="entry name" value="Rieske"/>
    <property type="match status" value="1"/>
</dbReference>
<dbReference type="PRINTS" id="PR00090">
    <property type="entry name" value="RNGDIOXGNASE"/>
</dbReference>
<evidence type="ECO:0000313" key="9">
    <source>
        <dbReference type="Proteomes" id="UP000056968"/>
    </source>
</evidence>
<dbReference type="SUPFAM" id="SSF50022">
    <property type="entry name" value="ISP domain"/>
    <property type="match status" value="1"/>
</dbReference>
<keyword evidence="6" id="KW-0411">Iron-sulfur</keyword>
<dbReference type="GO" id="GO:0005506">
    <property type="term" value="F:iron ion binding"/>
    <property type="evidence" value="ECO:0007669"/>
    <property type="project" value="InterPro"/>
</dbReference>
<keyword evidence="4" id="KW-0560">Oxidoreductase</keyword>
<dbReference type="InterPro" id="IPR015879">
    <property type="entry name" value="Ring_hydroxy_dOase_asu_C_dom"/>
</dbReference>
<evidence type="ECO:0000256" key="1">
    <source>
        <dbReference type="ARBA" id="ARBA00001962"/>
    </source>
</evidence>
<reference evidence="8 9" key="1">
    <citation type="submission" date="2015-11" db="EMBL/GenBank/DDBJ databases">
        <title>A Two-component Flavoprotein Monooxygenase System MeaXY Responsible for para-Hydroxylation of 2-Methyl-6-ethylaniline and 2,6-Diethylaniline in Sphingobium baderi DE-13.</title>
        <authorList>
            <person name="Cheng M."/>
            <person name="Meng Q."/>
            <person name="Yang Y."/>
            <person name="Chu C."/>
            <person name="Yan X."/>
            <person name="He J."/>
            <person name="Li S."/>
        </authorList>
    </citation>
    <scope>NUCLEOTIDE SEQUENCE [LARGE SCALE GENOMIC DNA]</scope>
    <source>
        <strain evidence="8 9">DE-13</strain>
    </source>
</reference>
<dbReference type="InterPro" id="IPR001663">
    <property type="entry name" value="Rng_hydr_dOase-A"/>
</dbReference>
<organism evidence="8 9">
    <name type="scientific">Sphingobium baderi</name>
    <dbReference type="NCBI Taxonomy" id="1332080"/>
    <lineage>
        <taxon>Bacteria</taxon>
        <taxon>Pseudomonadati</taxon>
        <taxon>Pseudomonadota</taxon>
        <taxon>Alphaproteobacteria</taxon>
        <taxon>Sphingomonadales</taxon>
        <taxon>Sphingomonadaceae</taxon>
        <taxon>Sphingobium</taxon>
    </lineage>
</organism>
<proteinExistence type="predicted"/>
<dbReference type="Gene3D" id="2.102.10.10">
    <property type="entry name" value="Rieske [2Fe-2S] iron-sulphur domain"/>
    <property type="match status" value="1"/>
</dbReference>
<dbReference type="Gene3D" id="3.90.380.10">
    <property type="entry name" value="Naphthalene 1,2-dioxygenase Alpha Subunit, Chain A, domain 1"/>
    <property type="match status" value="1"/>
</dbReference>
<keyword evidence="9" id="KW-1185">Reference proteome</keyword>
<dbReference type="AlphaFoldDB" id="A0A0S3EXS5"/>
<dbReference type="KEGG" id="sbd:ATN00_07820"/>
<gene>
    <name evidence="8" type="ORF">ATN00_07820</name>
</gene>
<comment type="cofactor">
    <cofactor evidence="1">
        <name>Fe cation</name>
        <dbReference type="ChEBI" id="CHEBI:24875"/>
    </cofactor>
</comment>
<evidence type="ECO:0000256" key="3">
    <source>
        <dbReference type="ARBA" id="ARBA00022723"/>
    </source>
</evidence>
<dbReference type="EMBL" id="CP013264">
    <property type="protein sequence ID" value="ALR20224.1"/>
    <property type="molecule type" value="Genomic_DNA"/>
</dbReference>
<dbReference type="InterPro" id="IPR036922">
    <property type="entry name" value="Rieske_2Fe-2S_sf"/>
</dbReference>
<keyword evidence="5" id="KW-0408">Iron</keyword>
<dbReference type="SUPFAM" id="SSF55961">
    <property type="entry name" value="Bet v1-like"/>
    <property type="match status" value="1"/>
</dbReference>
<dbReference type="Pfam" id="PF00848">
    <property type="entry name" value="Ring_hydroxyl_A"/>
    <property type="match status" value="1"/>
</dbReference>
<dbReference type="Proteomes" id="UP000056968">
    <property type="component" value="Chromosome"/>
</dbReference>
<dbReference type="PANTHER" id="PTHR43756:SF5">
    <property type="entry name" value="CHOLINE MONOOXYGENASE, CHLOROPLASTIC"/>
    <property type="match status" value="1"/>
</dbReference>
<dbReference type="InterPro" id="IPR017941">
    <property type="entry name" value="Rieske_2Fe-2S"/>
</dbReference>
<keyword evidence="2" id="KW-0001">2Fe-2S</keyword>
<dbReference type="RefSeq" id="WP_062063704.1">
    <property type="nucleotide sequence ID" value="NZ_CP013264.1"/>
</dbReference>
<evidence type="ECO:0000259" key="7">
    <source>
        <dbReference type="PROSITE" id="PS51296"/>
    </source>
</evidence>
<keyword evidence="3" id="KW-0479">Metal-binding</keyword>
<dbReference type="CDD" id="cd03469">
    <property type="entry name" value="Rieske_RO_Alpha_N"/>
    <property type="match status" value="1"/>
</dbReference>
<evidence type="ECO:0000256" key="5">
    <source>
        <dbReference type="ARBA" id="ARBA00023004"/>
    </source>
</evidence>
<dbReference type="PANTHER" id="PTHR43756">
    <property type="entry name" value="CHOLINE MONOOXYGENASE, CHLOROPLASTIC"/>
    <property type="match status" value="1"/>
</dbReference>
<sequence>MDSQAAATLIERVEREAKRITYPADFPALPDLPTARYCDPAFFALEMQYVFNKTWLYAGHESELLEPGAYKLFTEMDRSVILSRGKDRTIRAFKNACRHRGAALVTEPAGIAKRFICPYHAWGYASDGELRSVPEAHNFACLNKAEKPLLQVRCELWRGFIFINFDEAAEPLADFIAPLAAQAESFPFERMVVKRTLRTEIACNWKTAYDNFLEIYHVATVHQKTIAPFLDSKSFVVTPLENGHARFTTRKRIENLYGASDIKGLDERFRSLTVALPRFPNGFTALDPSGFNWMNFWPIGHDRMAVVSTIFGETLKDSDADRAYWDEFSAYQVKILDEDLGLFTTIQRSMREGDLSTLTLSYQEQYLQWYNEHIDQKIGRDNIPSHLRVVPVMTAAFGDEDHPAE</sequence>
<dbReference type="STRING" id="1332080.ATN00_07820"/>
<dbReference type="GO" id="GO:0016491">
    <property type="term" value="F:oxidoreductase activity"/>
    <property type="evidence" value="ECO:0007669"/>
    <property type="project" value="UniProtKB-KW"/>
</dbReference>